<dbReference type="GO" id="GO:0005886">
    <property type="term" value="C:plasma membrane"/>
    <property type="evidence" value="ECO:0007669"/>
    <property type="project" value="UniProtKB-SubCell"/>
</dbReference>
<evidence type="ECO:0000313" key="10">
    <source>
        <dbReference type="Proteomes" id="UP000535589"/>
    </source>
</evidence>
<evidence type="ECO:0000256" key="2">
    <source>
        <dbReference type="ARBA" id="ARBA00007400"/>
    </source>
</evidence>
<keyword evidence="5 7" id="KW-1133">Transmembrane helix</keyword>
<feature type="transmembrane region" description="Helical" evidence="7">
    <location>
        <begin position="149"/>
        <end position="167"/>
    </location>
</feature>
<dbReference type="Proteomes" id="UP000535589">
    <property type="component" value="Unassembled WGS sequence"/>
</dbReference>
<name>A0A7X8TPX9_9VIBR</name>
<dbReference type="PANTHER" id="PTHR40074:SF2">
    <property type="entry name" value="O-ACETYLTRANSFERASE WECH"/>
    <property type="match status" value="1"/>
</dbReference>
<evidence type="ECO:0000256" key="6">
    <source>
        <dbReference type="ARBA" id="ARBA00023136"/>
    </source>
</evidence>
<feature type="transmembrane region" description="Helical" evidence="7">
    <location>
        <begin position="258"/>
        <end position="281"/>
    </location>
</feature>
<keyword evidence="4 7" id="KW-0812">Transmembrane</keyword>
<sequence length="343" mass="38923">MTTDKTVWVDYVKGIGIILVVLGHVIRGLDSAGLDIPYFKEVDTVIYSFHMPLFFFISGMFFTQSFNKRGAKGLTFTKIDILVYPYVVWSLLQGSIEVLLSAYTNGDVSMLRVLSLWSPRAQFWFLHVLFIIFALSSLIFYLSGKRGALVLSAFSFGLFFLQNIPSVSPNFEYLYHQFSNHFIYFTLGILYVQVTNNKVMTPLKLPFTFALSLFLLVQYVLLSEWSYTSALWFKLTVGIISIAFVIKLAQLFDALRFTAIYLIGIASMEIYLIHILTGSGARVALFKLGVEQVYVHILIGTAMGILIPMAFKSVCQFFGVKYLYSAPISRLFSRQIETKQAQP</sequence>
<reference evidence="9 10" key="1">
    <citation type="submission" date="2020-04" db="EMBL/GenBank/DDBJ databases">
        <title>Vibrio sp. SM6, a novel species isolated from seawater.</title>
        <authorList>
            <person name="Wang X."/>
        </authorList>
    </citation>
    <scope>NUCLEOTIDE SEQUENCE [LARGE SCALE GENOMIC DNA]</scope>
    <source>
        <strain evidence="9 10">SM6</strain>
    </source>
</reference>
<keyword evidence="9" id="KW-0808">Transferase</keyword>
<comment type="subcellular location">
    <subcellularLocation>
        <location evidence="1">Cell membrane</location>
        <topology evidence="1">Multi-pass membrane protein</topology>
    </subcellularLocation>
</comment>
<feature type="transmembrane region" description="Helical" evidence="7">
    <location>
        <begin position="123"/>
        <end position="142"/>
    </location>
</feature>
<dbReference type="EMBL" id="JABAIK010000005">
    <property type="protein sequence ID" value="NLS12481.1"/>
    <property type="molecule type" value="Genomic_DNA"/>
</dbReference>
<proteinExistence type="inferred from homology"/>
<keyword evidence="6 7" id="KW-0472">Membrane</keyword>
<feature type="transmembrane region" description="Helical" evidence="7">
    <location>
        <begin position="173"/>
        <end position="191"/>
    </location>
</feature>
<feature type="transmembrane region" description="Helical" evidence="7">
    <location>
        <begin position="227"/>
        <end position="246"/>
    </location>
</feature>
<evidence type="ECO:0000313" key="9">
    <source>
        <dbReference type="EMBL" id="NLS12481.1"/>
    </source>
</evidence>
<feature type="transmembrane region" description="Helical" evidence="7">
    <location>
        <begin position="293"/>
        <end position="311"/>
    </location>
</feature>
<comment type="similarity">
    <text evidence="2">Belongs to the acyltransferase 3 family.</text>
</comment>
<keyword evidence="9" id="KW-0012">Acyltransferase</keyword>
<keyword evidence="10" id="KW-1185">Reference proteome</keyword>
<feature type="domain" description="Acyltransferase 3" evidence="8">
    <location>
        <begin position="7"/>
        <end position="310"/>
    </location>
</feature>
<dbReference type="PANTHER" id="PTHR40074">
    <property type="entry name" value="O-ACETYLTRANSFERASE WECH"/>
    <property type="match status" value="1"/>
</dbReference>
<feature type="transmembrane region" description="Helical" evidence="7">
    <location>
        <begin position="203"/>
        <end position="221"/>
    </location>
</feature>
<gene>
    <name evidence="9" type="ORF">HGP28_06150</name>
</gene>
<dbReference type="AlphaFoldDB" id="A0A7X8TPX9"/>
<comment type="caution">
    <text evidence="9">The sequence shown here is derived from an EMBL/GenBank/DDBJ whole genome shotgun (WGS) entry which is preliminary data.</text>
</comment>
<evidence type="ECO:0000256" key="7">
    <source>
        <dbReference type="SAM" id="Phobius"/>
    </source>
</evidence>
<dbReference type="InterPro" id="IPR002656">
    <property type="entry name" value="Acyl_transf_3_dom"/>
</dbReference>
<feature type="transmembrane region" description="Helical" evidence="7">
    <location>
        <begin position="46"/>
        <end position="63"/>
    </location>
</feature>
<evidence type="ECO:0000256" key="5">
    <source>
        <dbReference type="ARBA" id="ARBA00022989"/>
    </source>
</evidence>
<evidence type="ECO:0000256" key="4">
    <source>
        <dbReference type="ARBA" id="ARBA00022692"/>
    </source>
</evidence>
<dbReference type="Pfam" id="PF01757">
    <property type="entry name" value="Acyl_transf_3"/>
    <property type="match status" value="1"/>
</dbReference>
<feature type="transmembrane region" description="Helical" evidence="7">
    <location>
        <begin position="83"/>
        <end position="103"/>
    </location>
</feature>
<dbReference type="GO" id="GO:0016413">
    <property type="term" value="F:O-acetyltransferase activity"/>
    <property type="evidence" value="ECO:0007669"/>
    <property type="project" value="TreeGrafter"/>
</dbReference>
<evidence type="ECO:0000256" key="1">
    <source>
        <dbReference type="ARBA" id="ARBA00004651"/>
    </source>
</evidence>
<feature type="transmembrane region" description="Helical" evidence="7">
    <location>
        <begin position="7"/>
        <end position="26"/>
    </location>
</feature>
<dbReference type="RefSeq" id="WP_168835585.1">
    <property type="nucleotide sequence ID" value="NZ_JABAIK010000005.1"/>
</dbReference>
<keyword evidence="3" id="KW-1003">Cell membrane</keyword>
<dbReference type="GO" id="GO:0009246">
    <property type="term" value="P:enterobacterial common antigen biosynthetic process"/>
    <property type="evidence" value="ECO:0007669"/>
    <property type="project" value="TreeGrafter"/>
</dbReference>
<organism evidence="9 10">
    <name type="scientific">Vibrio agarilyticus</name>
    <dbReference type="NCBI Taxonomy" id="2726741"/>
    <lineage>
        <taxon>Bacteria</taxon>
        <taxon>Pseudomonadati</taxon>
        <taxon>Pseudomonadota</taxon>
        <taxon>Gammaproteobacteria</taxon>
        <taxon>Vibrionales</taxon>
        <taxon>Vibrionaceae</taxon>
        <taxon>Vibrio</taxon>
    </lineage>
</organism>
<evidence type="ECO:0000256" key="3">
    <source>
        <dbReference type="ARBA" id="ARBA00022475"/>
    </source>
</evidence>
<protein>
    <submittedName>
        <fullName evidence="9">Acyltransferase</fullName>
    </submittedName>
</protein>
<evidence type="ECO:0000259" key="8">
    <source>
        <dbReference type="Pfam" id="PF01757"/>
    </source>
</evidence>
<accession>A0A7X8TPX9</accession>